<protein>
    <submittedName>
        <fullName evidence="10">ABC transporter, ATP-binding protein</fullName>
    </submittedName>
</protein>
<dbReference type="SUPFAM" id="SSF90123">
    <property type="entry name" value="ABC transporter transmembrane region"/>
    <property type="match status" value="1"/>
</dbReference>
<dbReference type="PROSITE" id="PS50893">
    <property type="entry name" value="ABC_TRANSPORTER_2"/>
    <property type="match status" value="1"/>
</dbReference>
<feature type="transmembrane region" description="Helical" evidence="7">
    <location>
        <begin position="265"/>
        <end position="286"/>
    </location>
</feature>
<feature type="domain" description="ABC transporter" evidence="8">
    <location>
        <begin position="350"/>
        <end position="581"/>
    </location>
</feature>
<feature type="domain" description="ABC transmembrane type-1" evidence="9">
    <location>
        <begin position="41"/>
        <end position="301"/>
    </location>
</feature>
<feature type="transmembrane region" description="Helical" evidence="7">
    <location>
        <begin position="76"/>
        <end position="94"/>
    </location>
</feature>
<name>U2RXZ3_9BACL</name>
<dbReference type="PANTHER" id="PTHR24221">
    <property type="entry name" value="ATP-BINDING CASSETTE SUB-FAMILY B"/>
    <property type="match status" value="1"/>
</dbReference>
<dbReference type="Gene3D" id="3.40.50.300">
    <property type="entry name" value="P-loop containing nucleotide triphosphate hydrolases"/>
    <property type="match status" value="1"/>
</dbReference>
<evidence type="ECO:0000313" key="11">
    <source>
        <dbReference type="Proteomes" id="UP000016637"/>
    </source>
</evidence>
<dbReference type="InterPro" id="IPR011527">
    <property type="entry name" value="ABC1_TM_dom"/>
</dbReference>
<dbReference type="SUPFAM" id="SSF52540">
    <property type="entry name" value="P-loop containing nucleoside triphosphate hydrolases"/>
    <property type="match status" value="1"/>
</dbReference>
<dbReference type="Gene3D" id="1.20.1560.10">
    <property type="entry name" value="ABC transporter type 1, transmembrane domain"/>
    <property type="match status" value="1"/>
</dbReference>
<dbReference type="PANTHER" id="PTHR24221:SF654">
    <property type="entry name" value="ATP-BINDING CASSETTE SUB-FAMILY B MEMBER 6"/>
    <property type="match status" value="1"/>
</dbReference>
<proteinExistence type="predicted"/>
<dbReference type="InterPro" id="IPR003439">
    <property type="entry name" value="ABC_transporter-like_ATP-bd"/>
</dbReference>
<dbReference type="GO" id="GO:0140359">
    <property type="term" value="F:ABC-type transporter activity"/>
    <property type="evidence" value="ECO:0007669"/>
    <property type="project" value="InterPro"/>
</dbReference>
<keyword evidence="6 7" id="KW-0472">Membrane</keyword>
<feature type="transmembrane region" description="Helical" evidence="7">
    <location>
        <begin position="178"/>
        <end position="199"/>
    </location>
</feature>
<dbReference type="HOGENOM" id="CLU_000604_84_9_9"/>
<evidence type="ECO:0000256" key="1">
    <source>
        <dbReference type="ARBA" id="ARBA00004651"/>
    </source>
</evidence>
<feature type="transmembrane region" description="Helical" evidence="7">
    <location>
        <begin position="39"/>
        <end position="61"/>
    </location>
</feature>
<dbReference type="InterPro" id="IPR003593">
    <property type="entry name" value="AAA+_ATPase"/>
</dbReference>
<reference evidence="10 11" key="1">
    <citation type="submission" date="2013-08" db="EMBL/GenBank/DDBJ databases">
        <authorList>
            <person name="Weinstock G."/>
            <person name="Sodergren E."/>
            <person name="Wylie T."/>
            <person name="Fulton L."/>
            <person name="Fulton R."/>
            <person name="Fronick C."/>
            <person name="O'Laughlin M."/>
            <person name="Godfrey J."/>
            <person name="Miner T."/>
            <person name="Herter B."/>
            <person name="Appelbaum E."/>
            <person name="Cordes M."/>
            <person name="Lek S."/>
            <person name="Wollam A."/>
            <person name="Pepin K.H."/>
            <person name="Palsikar V.B."/>
            <person name="Mitreva M."/>
            <person name="Wilson R.K."/>
        </authorList>
    </citation>
    <scope>NUCLEOTIDE SEQUENCE [LARGE SCALE GENOMIC DNA]</scope>
    <source>
        <strain evidence="10 11">ATCC 700627</strain>
    </source>
</reference>
<dbReference type="PATRIC" id="fig|1321820.3.peg.791"/>
<dbReference type="AlphaFoldDB" id="U2RXZ3"/>
<comment type="subcellular location">
    <subcellularLocation>
        <location evidence="1">Cell membrane</location>
        <topology evidence="1">Multi-pass membrane protein</topology>
    </subcellularLocation>
</comment>
<dbReference type="EMBL" id="AWVP01000050">
    <property type="protein sequence ID" value="ERK58408.1"/>
    <property type="molecule type" value="Genomic_DNA"/>
</dbReference>
<dbReference type="GO" id="GO:0005886">
    <property type="term" value="C:plasma membrane"/>
    <property type="evidence" value="ECO:0007669"/>
    <property type="project" value="UniProtKB-SubCell"/>
</dbReference>
<gene>
    <name evidence="10" type="ORF">HMPREF1983_00812</name>
</gene>
<dbReference type="GO" id="GO:0005524">
    <property type="term" value="F:ATP binding"/>
    <property type="evidence" value="ECO:0007669"/>
    <property type="project" value="UniProtKB-KW"/>
</dbReference>
<evidence type="ECO:0000256" key="5">
    <source>
        <dbReference type="ARBA" id="ARBA00022989"/>
    </source>
</evidence>
<accession>U2RXZ3</accession>
<dbReference type="GO" id="GO:0034040">
    <property type="term" value="F:ATPase-coupled lipid transmembrane transporter activity"/>
    <property type="evidence" value="ECO:0007669"/>
    <property type="project" value="TreeGrafter"/>
</dbReference>
<evidence type="ECO:0000259" key="8">
    <source>
        <dbReference type="PROSITE" id="PS50893"/>
    </source>
</evidence>
<organism evidence="10 11">
    <name type="scientific">Gemella bergeri ATCC 700627</name>
    <dbReference type="NCBI Taxonomy" id="1321820"/>
    <lineage>
        <taxon>Bacteria</taxon>
        <taxon>Bacillati</taxon>
        <taxon>Bacillota</taxon>
        <taxon>Bacilli</taxon>
        <taxon>Bacillales</taxon>
        <taxon>Gemellaceae</taxon>
        <taxon>Gemella</taxon>
    </lineage>
</organism>
<feature type="transmembrane region" description="Helical" evidence="7">
    <location>
        <begin position="155"/>
        <end position="172"/>
    </location>
</feature>
<evidence type="ECO:0000256" key="7">
    <source>
        <dbReference type="SAM" id="Phobius"/>
    </source>
</evidence>
<dbReference type="Pfam" id="PF00664">
    <property type="entry name" value="ABC_membrane"/>
    <property type="match status" value="1"/>
</dbReference>
<keyword evidence="4 10" id="KW-0067">ATP-binding</keyword>
<dbReference type="InterPro" id="IPR036640">
    <property type="entry name" value="ABC1_TM_sf"/>
</dbReference>
<dbReference type="InterPro" id="IPR039421">
    <property type="entry name" value="Type_1_exporter"/>
</dbReference>
<sequence length="595" mass="67941">MKLYSIIKATTSDNYYHRKGVSMKIDKRALALFNIKREVYIVVLCKLLTFWCSLYFVYNFVDLLFYLLNNNYDDNFILIFTLRTALSLIIYYLATTGDNYFSHNISRKVRTALRSEIYNKVERLSLNYTNAVNTGQLLVMNSTSIVNIEFYFNKFVPQMFATIFIVLSSFIIYGSINIWLFVAMLVLYPLIPISIMVIVKKSKKTNKKNFSDFLSLSEVFYDRLSGFTTAKIYGKEDNVTRDVDTRSSRYRKSTMELLRHQLNSINVMDAITYISIFILSIIAIFTIKDSKYIIFIIVASLECFKPLRALGGLFHISMKGNVELENIYKLLDYPEQEKDNSLVIEPGKNIELTNVGFAYNDKAILENINMIFKPSSKIALVGESGSGKSTLIKLILGLYSNYSGSIRYDNIDIDTVSTKEISKLFTLITNDSYLVKGTIREHLSVNKNITEDKMWHALEQVNLKDFVLNNGGLDYPLSAGAGNLSGGQKQRLLAAKAILKDSYIYILDEAVSNIDDYSKHIVLDAFNAVKENKIIIVISHDLDVLSDSDNIYVLYDHKVAETGTHKSLMASGTLYKKLFTEQQELKTKFLIKEGE</sequence>
<keyword evidence="2 7" id="KW-0812">Transmembrane</keyword>
<dbReference type="GO" id="GO:0016887">
    <property type="term" value="F:ATP hydrolysis activity"/>
    <property type="evidence" value="ECO:0007669"/>
    <property type="project" value="InterPro"/>
</dbReference>
<evidence type="ECO:0000256" key="6">
    <source>
        <dbReference type="ARBA" id="ARBA00023136"/>
    </source>
</evidence>
<dbReference type="Pfam" id="PF00005">
    <property type="entry name" value="ABC_tran"/>
    <property type="match status" value="1"/>
</dbReference>
<dbReference type="eggNOG" id="COG4988">
    <property type="taxonomic scope" value="Bacteria"/>
</dbReference>
<dbReference type="Proteomes" id="UP000016637">
    <property type="component" value="Unassembled WGS sequence"/>
</dbReference>
<keyword evidence="5 7" id="KW-1133">Transmembrane helix</keyword>
<dbReference type="PROSITE" id="PS50929">
    <property type="entry name" value="ABC_TM1F"/>
    <property type="match status" value="1"/>
</dbReference>
<comment type="caution">
    <text evidence="10">The sequence shown here is derived from an EMBL/GenBank/DDBJ whole genome shotgun (WGS) entry which is preliminary data.</text>
</comment>
<dbReference type="SMART" id="SM00382">
    <property type="entry name" value="AAA"/>
    <property type="match status" value="1"/>
</dbReference>
<evidence type="ECO:0000313" key="10">
    <source>
        <dbReference type="EMBL" id="ERK58408.1"/>
    </source>
</evidence>
<keyword evidence="11" id="KW-1185">Reference proteome</keyword>
<evidence type="ECO:0000256" key="3">
    <source>
        <dbReference type="ARBA" id="ARBA00022741"/>
    </source>
</evidence>
<evidence type="ECO:0000259" key="9">
    <source>
        <dbReference type="PROSITE" id="PS50929"/>
    </source>
</evidence>
<dbReference type="InterPro" id="IPR027417">
    <property type="entry name" value="P-loop_NTPase"/>
</dbReference>
<evidence type="ECO:0000256" key="2">
    <source>
        <dbReference type="ARBA" id="ARBA00022692"/>
    </source>
</evidence>
<keyword evidence="3" id="KW-0547">Nucleotide-binding</keyword>
<evidence type="ECO:0000256" key="4">
    <source>
        <dbReference type="ARBA" id="ARBA00022840"/>
    </source>
</evidence>